<evidence type="ECO:0000313" key="4">
    <source>
        <dbReference type="Proteomes" id="UP000062973"/>
    </source>
</evidence>
<reference evidence="3 4" key="1">
    <citation type="submission" date="2014-07" db="EMBL/GenBank/DDBJ databases">
        <title>Whole Genome Sequence of the Amycolatopsis methanolica 239.</title>
        <authorList>
            <person name="Tang B."/>
        </authorList>
    </citation>
    <scope>NUCLEOTIDE SEQUENCE [LARGE SCALE GENOMIC DNA]</scope>
    <source>
        <strain evidence="3 4">239</strain>
    </source>
</reference>
<name>A0A076MZI4_AMYME</name>
<organism evidence="3 4">
    <name type="scientific">Amycolatopsis methanolica 239</name>
    <dbReference type="NCBI Taxonomy" id="1068978"/>
    <lineage>
        <taxon>Bacteria</taxon>
        <taxon>Bacillati</taxon>
        <taxon>Actinomycetota</taxon>
        <taxon>Actinomycetes</taxon>
        <taxon>Pseudonocardiales</taxon>
        <taxon>Pseudonocardiaceae</taxon>
        <taxon>Amycolatopsis</taxon>
        <taxon>Amycolatopsis methanolica group</taxon>
    </lineage>
</organism>
<sequence length="295" mass="32697">MVEHLRVTANGLDFHVLADGPRDAPPVLLLHGFPEGAAGWRPTMAALDGLRVYAPDLRGYPCSDRPRRGYDVFTLTDDVRLLIEALGLDRPALVAHDWGGALGWIFAHRFGPVISKLVVVNCTHPRTLVRAALTFRELQPLRIPWVLPFQVPFAPEFLLTTRLGRAGLRLSFTLREGSRGRMDRALVDELVGRFRSAADLGPPIDYYRAILATLVFPLSRARLYATYDRPIPVPVTLVWGLEDEALPSAVARDSFRDAGCDVEWRPLEGIGHFVDLEAPSLLAAEIERAVLVKSA</sequence>
<dbReference type="PATRIC" id="fig|1068978.7.peg.3127"/>
<dbReference type="PRINTS" id="PR00412">
    <property type="entry name" value="EPOXHYDRLASE"/>
</dbReference>
<dbReference type="EMBL" id="CP009110">
    <property type="protein sequence ID" value="AIJ23022.1"/>
    <property type="molecule type" value="Genomic_DNA"/>
</dbReference>
<dbReference type="Proteomes" id="UP000062973">
    <property type="component" value="Chromosome"/>
</dbReference>
<dbReference type="InterPro" id="IPR000639">
    <property type="entry name" value="Epox_hydrolase-like"/>
</dbReference>
<gene>
    <name evidence="3" type="primary">dhaA</name>
    <name evidence="3" type="ORF">AMETH_2930</name>
</gene>
<proteinExistence type="predicted"/>
<evidence type="ECO:0000313" key="3">
    <source>
        <dbReference type="EMBL" id="AIJ23022.1"/>
    </source>
</evidence>
<dbReference type="Pfam" id="PF00561">
    <property type="entry name" value="Abhydrolase_1"/>
    <property type="match status" value="1"/>
</dbReference>
<dbReference type="PANTHER" id="PTHR43329">
    <property type="entry name" value="EPOXIDE HYDROLASE"/>
    <property type="match status" value="1"/>
</dbReference>
<dbReference type="STRING" id="1068978.AMETH_2930"/>
<dbReference type="InterPro" id="IPR029058">
    <property type="entry name" value="AB_hydrolase_fold"/>
</dbReference>
<dbReference type="RefSeq" id="WP_017988019.1">
    <property type="nucleotide sequence ID" value="NZ_AQUL01000002.1"/>
</dbReference>
<feature type="domain" description="AB hydrolase-1" evidence="2">
    <location>
        <begin position="25"/>
        <end position="253"/>
    </location>
</feature>
<keyword evidence="4" id="KW-1185">Reference proteome</keyword>
<dbReference type="AlphaFoldDB" id="A0A076MZI4"/>
<keyword evidence="1 3" id="KW-0378">Hydrolase</keyword>
<dbReference type="OrthoDB" id="2987348at2"/>
<dbReference type="Gene3D" id="3.40.50.1820">
    <property type="entry name" value="alpha/beta hydrolase"/>
    <property type="match status" value="1"/>
</dbReference>
<evidence type="ECO:0000259" key="2">
    <source>
        <dbReference type="Pfam" id="PF00561"/>
    </source>
</evidence>
<protein>
    <submittedName>
        <fullName evidence="3">Epoxide hydrolase</fullName>
    </submittedName>
</protein>
<dbReference type="KEGG" id="amq:AMETH_2930"/>
<dbReference type="HOGENOM" id="CLU_020336_7_3_11"/>
<evidence type="ECO:0000256" key="1">
    <source>
        <dbReference type="ARBA" id="ARBA00022801"/>
    </source>
</evidence>
<dbReference type="GO" id="GO:0016787">
    <property type="term" value="F:hydrolase activity"/>
    <property type="evidence" value="ECO:0007669"/>
    <property type="project" value="UniProtKB-KW"/>
</dbReference>
<dbReference type="SUPFAM" id="SSF53474">
    <property type="entry name" value="alpha/beta-Hydrolases"/>
    <property type="match status" value="1"/>
</dbReference>
<dbReference type="InterPro" id="IPR000073">
    <property type="entry name" value="AB_hydrolase_1"/>
</dbReference>
<accession>A0A076MZI4</accession>
<dbReference type="eggNOG" id="COG0596">
    <property type="taxonomic scope" value="Bacteria"/>
</dbReference>